<dbReference type="RefSeq" id="XP_018737151.1">
    <property type="nucleotide sequence ID" value="XM_018879214.1"/>
</dbReference>
<dbReference type="GO" id="GO:0005634">
    <property type="term" value="C:nucleus"/>
    <property type="evidence" value="ECO:0007669"/>
    <property type="project" value="InterPro"/>
</dbReference>
<dbReference type="EMBL" id="CP014503">
    <property type="protein sequence ID" value="ANB14674.1"/>
    <property type="molecule type" value="Genomic_DNA"/>
</dbReference>
<feature type="domain" description="Subtelomeric hrmA-associated cluster protein AFUB-079030/YDR124W-like helical bundle" evidence="2">
    <location>
        <begin position="152"/>
        <end position="265"/>
    </location>
</feature>
<sequence length="640" mass="69989">MSNSLPASTSDTSSHPVSISDLQDITSSVPIMTPPSSRKSTSTPSDPIDKYISAKFKKRTSSIVEWLNKTTSKLGGKYVLVVVAPDDGTDIYFNSPMAKFVDNFLLEKDIVEYLSKGSDGDIDPDRPRVPSIATSTKPNTSTKCKAKLDLCNHDRVISFLTQGLVIIQQATCKALAKSWIREIEPKKQTNYPYKLGDMSKPDWWPYGVRHKEPDHLNKDERVQLLVGLLTHEDISIRRIREAAMPSIRDTDPDKLALLEELYIVADSEKQFLNGNLDESDQIVEVTDLNYWDRQTKIAIPSSNPTTTVKKEKESGSQLKSSSGLGQGRLVNIAPKSTSRAVISSPSIAHLKFDAHQHFAAVTSDSNTSISSPRGHSNGANNSSSLRIASLSSTPSSSLSTTTCSSSSSVGSNSTSSSGSSLSTSASSVSNSSFSANSGLSSSFCSNPIQSPNSSNSNLSYTSKGTPLTAAHYLSQFDTWPGATPLSIPVAGITNRMMFLEHASIPSSSPFHDVNISHGFYMANRTPHKPIRTFANQELDETPSRTTSGQKFDDIGTSSSSIEHTPNPFNQLPLQQLPLPFPLPLQIQSENLNVLGKRPMADRFIYLDDDNTHDENRFNKKFDNGNTKVFYQEETVLKFES</sequence>
<accession>A0A167F0M1</accession>
<feature type="compositionally biased region" description="Low complexity" evidence="1">
    <location>
        <begin position="34"/>
        <end position="45"/>
    </location>
</feature>
<feature type="compositionally biased region" description="Low complexity" evidence="1">
    <location>
        <begin position="380"/>
        <end position="421"/>
    </location>
</feature>
<keyword evidence="4" id="KW-1185">Reference proteome</keyword>
<dbReference type="KEGG" id="slb:AWJ20_2279"/>
<evidence type="ECO:0000313" key="3">
    <source>
        <dbReference type="EMBL" id="ANB14674.1"/>
    </source>
</evidence>
<dbReference type="Proteomes" id="UP000189580">
    <property type="component" value="Chromosome b"/>
</dbReference>
<dbReference type="SUPFAM" id="SSF116768">
    <property type="entry name" value="DNA-binding domain of EIN3-like"/>
    <property type="match status" value="1"/>
</dbReference>
<dbReference type="GeneID" id="30034172"/>
<reference evidence="3 4" key="1">
    <citation type="submission" date="2016-02" db="EMBL/GenBank/DDBJ databases">
        <title>Complete genome sequence and transcriptome regulation of the pentose utilising yeast Sugiyamaella lignohabitans.</title>
        <authorList>
            <person name="Bellasio M."/>
            <person name="Peymann A."/>
            <person name="Valli M."/>
            <person name="Sipitzky M."/>
            <person name="Graf A."/>
            <person name="Sauer M."/>
            <person name="Marx H."/>
            <person name="Mattanovich D."/>
        </authorList>
    </citation>
    <scope>NUCLEOTIDE SEQUENCE [LARGE SCALE GENOMIC DNA]</scope>
    <source>
        <strain evidence="3 4">CBS 10342</strain>
    </source>
</reference>
<feature type="region of interest" description="Disordered" evidence="1">
    <location>
        <begin position="363"/>
        <end position="421"/>
    </location>
</feature>
<dbReference type="AlphaFoldDB" id="A0A167F0M1"/>
<feature type="region of interest" description="Disordered" evidence="1">
    <location>
        <begin position="1"/>
        <end position="46"/>
    </location>
</feature>
<dbReference type="OrthoDB" id="5338458at2759"/>
<proteinExistence type="predicted"/>
<dbReference type="InterPro" id="IPR047092">
    <property type="entry name" value="AFUB_07903/YDR124W-like_hel"/>
</dbReference>
<dbReference type="InterPro" id="IPR021264">
    <property type="entry name" value="AFUB_079030/YDR124W-like"/>
</dbReference>
<dbReference type="PANTHER" id="PTHR36102">
    <property type="entry name" value="CHROMOSOME 10, WHOLE GENOME SHOTGUN SEQUENCE"/>
    <property type="match status" value="1"/>
</dbReference>
<feature type="compositionally biased region" description="Polar residues" evidence="1">
    <location>
        <begin position="363"/>
        <end position="379"/>
    </location>
</feature>
<protein>
    <recommendedName>
        <fullName evidence="2">Subtelomeric hrmA-associated cluster protein AFUB-079030/YDR124W-like helical bundle domain-containing protein</fullName>
    </recommendedName>
</protein>
<dbReference type="PANTHER" id="PTHR36102:SF1">
    <property type="entry name" value="YDR124W-LIKE HELICAL BUNDLE DOMAIN-CONTAINING PROTEIN"/>
    <property type="match status" value="1"/>
</dbReference>
<evidence type="ECO:0000256" key="1">
    <source>
        <dbReference type="SAM" id="MobiDB-lite"/>
    </source>
</evidence>
<dbReference type="InterPro" id="IPR023278">
    <property type="entry name" value="Ethylene_insens-like_DNA-bd"/>
</dbReference>
<evidence type="ECO:0000313" key="4">
    <source>
        <dbReference type="Proteomes" id="UP000189580"/>
    </source>
</evidence>
<evidence type="ECO:0000259" key="2">
    <source>
        <dbReference type="Pfam" id="PF11001"/>
    </source>
</evidence>
<name>A0A167F0M1_9ASCO</name>
<dbReference type="Pfam" id="PF11001">
    <property type="entry name" value="AFUB_07903_YDR124W_hel"/>
    <property type="match status" value="1"/>
</dbReference>
<organism evidence="3 4">
    <name type="scientific">Sugiyamaella lignohabitans</name>
    <dbReference type="NCBI Taxonomy" id="796027"/>
    <lineage>
        <taxon>Eukaryota</taxon>
        <taxon>Fungi</taxon>
        <taxon>Dikarya</taxon>
        <taxon>Ascomycota</taxon>
        <taxon>Saccharomycotina</taxon>
        <taxon>Dipodascomycetes</taxon>
        <taxon>Dipodascales</taxon>
        <taxon>Trichomonascaceae</taxon>
        <taxon>Sugiyamaella</taxon>
    </lineage>
</organism>
<gene>
    <name evidence="3" type="ORF">AWJ20_2279</name>
</gene>
<dbReference type="GO" id="GO:0003700">
    <property type="term" value="F:DNA-binding transcription factor activity"/>
    <property type="evidence" value="ECO:0007669"/>
    <property type="project" value="InterPro"/>
</dbReference>
<feature type="region of interest" description="Disordered" evidence="1">
    <location>
        <begin position="301"/>
        <end position="329"/>
    </location>
</feature>
<feature type="compositionally biased region" description="Polar residues" evidence="1">
    <location>
        <begin position="1"/>
        <end position="30"/>
    </location>
</feature>